<evidence type="ECO:0000313" key="2">
    <source>
        <dbReference type="Ensembl" id="ENSLLEP00000038983.1"/>
    </source>
</evidence>
<keyword evidence="3" id="KW-1185">Reference proteome</keyword>
<dbReference type="OrthoDB" id="9903345at2759"/>
<dbReference type="GeneTree" id="ENSGT01000000220125"/>
<keyword evidence="1" id="KW-0812">Transmembrane</keyword>
<proteinExistence type="predicted"/>
<organism evidence="2 3">
    <name type="scientific">Leptobrachium leishanense</name>
    <name type="common">Leishan spiny toad</name>
    <dbReference type="NCBI Taxonomy" id="445787"/>
    <lineage>
        <taxon>Eukaryota</taxon>
        <taxon>Metazoa</taxon>
        <taxon>Chordata</taxon>
        <taxon>Craniata</taxon>
        <taxon>Vertebrata</taxon>
        <taxon>Euteleostomi</taxon>
        <taxon>Amphibia</taxon>
        <taxon>Batrachia</taxon>
        <taxon>Anura</taxon>
        <taxon>Pelobatoidea</taxon>
        <taxon>Megophryidae</taxon>
        <taxon>Leptobrachium</taxon>
    </lineage>
</organism>
<keyword evidence="1" id="KW-1133">Transmembrane helix</keyword>
<name>A0A8C5QLC4_9ANUR</name>
<keyword evidence="1" id="KW-0472">Membrane</keyword>
<sequence>MPGCTSFMENPYVIILIKVILLPYYILGFLIIWACNLCNTSVTGGQIVGIFSRSAEDDYQWLADELSSQTFRGLLSDVRCCYIANNRFQEFVEQVKSCHVAILYHTKNRGRLNITDVPDSLYDRELSYLSDRLGRSKVIVVIDDLENSSEEVRSQILNKQPSIRDQACQLFLISQREKMQPQLLNLKMQKIKDTMSQGAAWDLCDVKVCCDFGSSRSSLHEIINV</sequence>
<dbReference type="Ensembl" id="ENSLLET00000040537.1">
    <property type="protein sequence ID" value="ENSLLEP00000038983.1"/>
    <property type="gene ID" value="ENSLLEG00000024747.1"/>
</dbReference>
<reference evidence="2" key="1">
    <citation type="submission" date="2025-08" db="UniProtKB">
        <authorList>
            <consortium name="Ensembl"/>
        </authorList>
    </citation>
    <scope>IDENTIFICATION</scope>
</reference>
<evidence type="ECO:0000313" key="3">
    <source>
        <dbReference type="Proteomes" id="UP000694569"/>
    </source>
</evidence>
<dbReference type="AlphaFoldDB" id="A0A8C5QLC4"/>
<protein>
    <submittedName>
        <fullName evidence="2">Uncharacterized protein</fullName>
    </submittedName>
</protein>
<feature type="transmembrane region" description="Helical" evidence="1">
    <location>
        <begin position="12"/>
        <end position="34"/>
    </location>
</feature>
<dbReference type="Proteomes" id="UP000694569">
    <property type="component" value="Unplaced"/>
</dbReference>
<accession>A0A8C5QLC4</accession>
<reference evidence="2" key="2">
    <citation type="submission" date="2025-09" db="UniProtKB">
        <authorList>
            <consortium name="Ensembl"/>
        </authorList>
    </citation>
    <scope>IDENTIFICATION</scope>
</reference>
<evidence type="ECO:0000256" key="1">
    <source>
        <dbReference type="SAM" id="Phobius"/>
    </source>
</evidence>